<evidence type="ECO:0000313" key="1">
    <source>
        <dbReference type="EMBL" id="MBC3395125.1"/>
    </source>
</evidence>
<dbReference type="EMBL" id="JABWQX010000002">
    <property type="protein sequence ID" value="MBC3395125.1"/>
    <property type="molecule type" value="Genomic_DNA"/>
</dbReference>
<name>A0A923FLQ9_9PSED</name>
<dbReference type="AlphaFoldDB" id="A0A923FLQ9"/>
<dbReference type="Proteomes" id="UP000659438">
    <property type="component" value="Unassembled WGS sequence"/>
</dbReference>
<protein>
    <submittedName>
        <fullName evidence="1">Uncharacterized protein</fullName>
    </submittedName>
</protein>
<gene>
    <name evidence="2" type="ORF">HU742_018060</name>
    <name evidence="1" type="ORF">HU742_07905</name>
</gene>
<dbReference type="RefSeq" id="WP_186643077.1">
    <property type="nucleotide sequence ID" value="NZ_JABWQX020000001.1"/>
</dbReference>
<reference evidence="1" key="2">
    <citation type="submission" date="2020-07" db="EMBL/GenBank/DDBJ databases">
        <authorList>
            <person name="Lood C."/>
            <person name="Girard L."/>
        </authorList>
    </citation>
    <scope>NUCLEOTIDE SEQUENCE</scope>
    <source>
        <strain evidence="1">SWRI102</strain>
    </source>
</reference>
<proteinExistence type="predicted"/>
<organism evidence="1">
    <name type="scientific">Pseudomonas marvdashtae</name>
    <dbReference type="NCBI Taxonomy" id="2745500"/>
    <lineage>
        <taxon>Bacteria</taxon>
        <taxon>Pseudomonadati</taxon>
        <taxon>Pseudomonadota</taxon>
        <taxon>Gammaproteobacteria</taxon>
        <taxon>Pseudomonadales</taxon>
        <taxon>Pseudomonadaceae</taxon>
        <taxon>Pseudomonas</taxon>
    </lineage>
</organism>
<comment type="caution">
    <text evidence="1">The sequence shown here is derived from an EMBL/GenBank/DDBJ whole genome shotgun (WGS) entry which is preliminary data.</text>
</comment>
<sequence>MKLFRVEVNVMTGSRAEIEQRAYRLGDSVIVLDADEIHPDGYAEFDPNAEDESQ</sequence>
<dbReference type="EMBL" id="JABWQX020000001">
    <property type="protein sequence ID" value="MBV4553053.1"/>
    <property type="molecule type" value="Genomic_DNA"/>
</dbReference>
<keyword evidence="3" id="KW-1185">Reference proteome</keyword>
<evidence type="ECO:0000313" key="3">
    <source>
        <dbReference type="Proteomes" id="UP000659438"/>
    </source>
</evidence>
<reference evidence="2" key="3">
    <citation type="submission" date="2021-06" db="EMBL/GenBank/DDBJ databases">
        <title>Updating the genus Pseudomonas: Description of 43 new species and partition of the Pseudomonas putida group.</title>
        <authorList>
            <person name="Girard L."/>
            <person name="Lood C."/>
            <person name="Vandamme P."/>
            <person name="Rokni-Zadeh H."/>
            <person name="Van Noort V."/>
            <person name="Hofte M."/>
            <person name="Lavigne R."/>
            <person name="De Mot R."/>
        </authorList>
    </citation>
    <scope>NUCLEOTIDE SEQUENCE</scope>
    <source>
        <strain evidence="2">SWRI102</strain>
    </source>
</reference>
<reference evidence="1 3" key="1">
    <citation type="journal article" date="2020" name="Microorganisms">
        <title>Reliable Identification of Environmental Pseudomonas Isolates Using the rpoD Gene.</title>
        <authorList>
            <consortium name="The Broad Institute Genome Sequencing Platform"/>
            <person name="Girard L."/>
            <person name="Lood C."/>
            <person name="Rokni-Zadeh H."/>
            <person name="van Noort V."/>
            <person name="Lavigne R."/>
            <person name="De Mot R."/>
        </authorList>
    </citation>
    <scope>NUCLEOTIDE SEQUENCE</scope>
    <source>
        <strain evidence="1 3">SWRI102</strain>
    </source>
</reference>
<accession>A0A923FLQ9</accession>
<evidence type="ECO:0000313" key="2">
    <source>
        <dbReference type="EMBL" id="MBV4553053.1"/>
    </source>
</evidence>